<sequence length="1252" mass="143547">MNMDAVFDSLDELKIKKRTTYKKVPEQVATELDKAATTISNPVPSFNLSEGFLFANDKLEKIKNRLNLGSKSNNTTTGNVDIPTNQNKFSDQYKNSLKESDDENEEILFSQSQAFLDTYNDTKNEDDRILNKNTEDVIDEAEKSTTFTTNYIRPATHLNFRNTPNNIHSVTQEITQQTQLISSTQNIKLNSISYSHNQKSKLAYNTYPNESLPTSQSIEERYRVEDPVQTTQDSSFANTQLIEDSTTTSPKRTIDFSQLKTQLIDSNKTSLLFQTQKINEEYIAQRQQIDNSQTQTSGSFHFSLSQTKELSEPQNISLGIVPLITKDDYHEQSGTQSNGAEEENNNINNNSNTNNNHAPMHISLTQNKPNKFTMPTSAISDEDRNSQRPLNELSTSRLLTLTQIVPSSPGKATADDPPKGPLMTLPEKTQADLLNTVPNQNDALNEIPQTARDDIFQTSVKDGILDKKLRIHEIQDALLQEVKEKEKQTEHHIQDSDSLTKTKFTFTKEDFLADLDDDDSDAVYANGENDKNEDKSERANTSHAKLKAMPVTIPHQQIEVQFNKVQLKNVIAKPKRKVILSQYENRLKENLLYNNSIDLYSDSEENTQSDILFSTASKAQILDIRHKLSKKKPQVKKKTIQTNLDQLFNKLKKASKKQIFDHQKNAIESKGLKLEDLKKEKEIVENLLEQEIERNRKIRAKERKRENKKNKVDDKSVQSASDEDDFDHSANELEDSFYNDSDENKEIIEPEEEDSEDDINIFRHKKGLKLVTEESDSENDNPLESEKIPINPNIINLGHYGDNLDSKSTIFNENSKKFIEDIEQFEADNSTENSNNELNELEYKRHIKQELEKQKLKEAKKKAKLRELKKVGASKMFDMEAEESEDEWFGIGGADGEVSDEYDSEVEKLIDDYSRQDFNPDEIRNKLMNENKEMDIKMVNRILYDIKNGGFRKRNRNNIDLELSDDEDDELREYRIKRREIMKKKRLEVTNTDKILKTSKSKAFFMSMVDDIVETSNPFMITQPSDDDSDDNNMDSISNKNHKDANNAKKDKKDKRTDDHARLSQSSRKKFVMSEDFVHKTLSFLTKSKEVNEFQHVNEHYKSQIGTINDIQSLKQKSSIKTMHVLSMMSQDTNVDLDASDKDDDDMIHHAGSFDNSFDDPLSSVSKAPSIIKIFGSTHDINDKFKDGNKTVTISNSYKTVGGMKTSITSFGRRKLVAPVKTHNNFNKNRISNIKSSSNSKLFRNQDKSFKD</sequence>
<feature type="compositionally biased region" description="Basic and acidic residues" evidence="4">
    <location>
        <begin position="1041"/>
        <end position="1062"/>
    </location>
</feature>
<feature type="compositionally biased region" description="Basic and acidic residues" evidence="4">
    <location>
        <begin position="703"/>
        <end position="716"/>
    </location>
</feature>
<dbReference type="GO" id="GO:0010997">
    <property type="term" value="F:anaphase-promoting complex binding"/>
    <property type="evidence" value="ECO:0007669"/>
    <property type="project" value="TreeGrafter"/>
</dbReference>
<dbReference type="InterPro" id="IPR018564">
    <property type="entry name" value="Repl_chkpnt_MRC1_dom"/>
</dbReference>
<feature type="compositionally biased region" description="Basic and acidic residues" evidence="4">
    <location>
        <begin position="528"/>
        <end position="540"/>
    </location>
</feature>
<dbReference type="GO" id="GO:0005634">
    <property type="term" value="C:nucleus"/>
    <property type="evidence" value="ECO:0007669"/>
    <property type="project" value="UniProtKB-SubCell"/>
</dbReference>
<dbReference type="RefSeq" id="XP_004178066.1">
    <property type="nucleotide sequence ID" value="XM_004178018.1"/>
</dbReference>
<dbReference type="GO" id="GO:0007095">
    <property type="term" value="P:mitotic G2 DNA damage checkpoint signaling"/>
    <property type="evidence" value="ECO:0007669"/>
    <property type="project" value="TreeGrafter"/>
</dbReference>
<evidence type="ECO:0000313" key="7">
    <source>
        <dbReference type="Proteomes" id="UP000002866"/>
    </source>
</evidence>
<dbReference type="Proteomes" id="UP000002866">
    <property type="component" value="Chromosome 1"/>
</dbReference>
<dbReference type="GO" id="GO:0033314">
    <property type="term" value="P:mitotic DNA replication checkpoint signaling"/>
    <property type="evidence" value="ECO:0007669"/>
    <property type="project" value="TreeGrafter"/>
</dbReference>
<feature type="domain" description="DNA replication checkpoint mediator MRC1" evidence="5">
    <location>
        <begin position="869"/>
        <end position="1006"/>
    </location>
</feature>
<feature type="compositionally biased region" description="Polar residues" evidence="4">
    <location>
        <begin position="363"/>
        <end position="379"/>
    </location>
</feature>
<dbReference type="PANTHER" id="PTHR14396:SF10">
    <property type="entry name" value="CLASPIN"/>
    <property type="match status" value="1"/>
</dbReference>
<dbReference type="OrthoDB" id="2130597at2759"/>
<reference evidence="6 7" key="1">
    <citation type="journal article" date="2011" name="Proc. Natl. Acad. Sci. U.S.A.">
        <title>Evolutionary erosion of yeast sex chromosomes by mating-type switching accidents.</title>
        <authorList>
            <person name="Gordon J.L."/>
            <person name="Armisen D."/>
            <person name="Proux-Wera E."/>
            <person name="Oheigeartaigh S.S."/>
            <person name="Byrne K.P."/>
            <person name="Wolfe K.H."/>
        </authorList>
    </citation>
    <scope>NUCLEOTIDE SEQUENCE [LARGE SCALE GENOMIC DNA]</scope>
    <source>
        <strain evidence="7">ATCC 34711 / CBS 6284 / DSM 70876 / NBRC 10599 / NRRL Y-10934 / UCD 77-7</strain>
    </source>
</reference>
<dbReference type="Pfam" id="PF09444">
    <property type="entry name" value="MRC1"/>
    <property type="match status" value="1"/>
</dbReference>
<feature type="compositionally biased region" description="Polar residues" evidence="4">
    <location>
        <begin position="387"/>
        <end position="406"/>
    </location>
</feature>
<gene>
    <name evidence="6" type="primary">TBLA0A07570</name>
    <name evidence="6" type="ORF">TBLA_0A07570</name>
</gene>
<dbReference type="PANTHER" id="PTHR14396">
    <property type="entry name" value="CLASPIN"/>
    <property type="match status" value="1"/>
</dbReference>
<dbReference type="FunCoup" id="I2GWP5">
    <property type="interactions" value="300"/>
</dbReference>
<evidence type="ECO:0000256" key="1">
    <source>
        <dbReference type="ARBA" id="ARBA00004123"/>
    </source>
</evidence>
<dbReference type="eggNOG" id="ENOG502QSP5">
    <property type="taxonomic scope" value="Eukaryota"/>
</dbReference>
<dbReference type="STRING" id="1071380.I2GWP5"/>
<dbReference type="InParanoid" id="I2GWP5"/>
<accession>I2GWP5</accession>
<evidence type="ECO:0000256" key="2">
    <source>
        <dbReference type="ARBA" id="ARBA00022553"/>
    </source>
</evidence>
<feature type="compositionally biased region" description="Low complexity" evidence="4">
    <location>
        <begin position="345"/>
        <end position="356"/>
    </location>
</feature>
<organism evidence="6 7">
    <name type="scientific">Henningerozyma blattae (strain ATCC 34711 / CBS 6284 / DSM 70876 / NBRC 10599 / NRRL Y-10934 / UCD 77-7)</name>
    <name type="common">Yeast</name>
    <name type="synonym">Tetrapisispora blattae</name>
    <dbReference type="NCBI Taxonomy" id="1071380"/>
    <lineage>
        <taxon>Eukaryota</taxon>
        <taxon>Fungi</taxon>
        <taxon>Dikarya</taxon>
        <taxon>Ascomycota</taxon>
        <taxon>Saccharomycotina</taxon>
        <taxon>Saccharomycetes</taxon>
        <taxon>Saccharomycetales</taxon>
        <taxon>Saccharomycetaceae</taxon>
        <taxon>Henningerozyma</taxon>
    </lineage>
</organism>
<dbReference type="InterPro" id="IPR024146">
    <property type="entry name" value="Claspin"/>
</dbReference>
<keyword evidence="2" id="KW-0597">Phosphoprotein</keyword>
<dbReference type="GeneID" id="14492740"/>
<feature type="region of interest" description="Disordered" evidence="4">
    <location>
        <begin position="1018"/>
        <end position="1066"/>
    </location>
</feature>
<feature type="compositionally biased region" description="Acidic residues" evidence="4">
    <location>
        <begin position="749"/>
        <end position="758"/>
    </location>
</feature>
<protein>
    <recommendedName>
        <fullName evidence="5">DNA replication checkpoint mediator MRC1 domain-containing protein</fullName>
    </recommendedName>
</protein>
<evidence type="ECO:0000256" key="3">
    <source>
        <dbReference type="ARBA" id="ARBA00023242"/>
    </source>
</evidence>
<dbReference type="HOGENOM" id="CLU_007004_0_0_1"/>
<feature type="region of interest" description="Disordered" evidence="4">
    <location>
        <begin position="702"/>
        <end position="758"/>
    </location>
</feature>
<dbReference type="EMBL" id="HE806316">
    <property type="protein sequence ID" value="CCH58547.1"/>
    <property type="molecule type" value="Genomic_DNA"/>
</dbReference>
<proteinExistence type="predicted"/>
<feature type="region of interest" description="Disordered" evidence="4">
    <location>
        <begin position="68"/>
        <end position="89"/>
    </location>
</feature>
<keyword evidence="7" id="KW-1185">Reference proteome</keyword>
<evidence type="ECO:0000259" key="5">
    <source>
        <dbReference type="Pfam" id="PF09444"/>
    </source>
</evidence>
<dbReference type="AlphaFoldDB" id="I2GWP5"/>
<keyword evidence="3" id="KW-0539">Nucleus</keyword>
<comment type="subcellular location">
    <subcellularLocation>
        <location evidence="1">Nucleus</location>
    </subcellularLocation>
</comment>
<evidence type="ECO:0000256" key="4">
    <source>
        <dbReference type="SAM" id="MobiDB-lite"/>
    </source>
</evidence>
<evidence type="ECO:0000313" key="6">
    <source>
        <dbReference type="EMBL" id="CCH58547.1"/>
    </source>
</evidence>
<dbReference type="KEGG" id="tbl:TBLA_0A07570"/>
<feature type="region of interest" description="Disordered" evidence="4">
    <location>
        <begin position="330"/>
        <end position="424"/>
    </location>
</feature>
<feature type="compositionally biased region" description="Acidic residues" evidence="4">
    <location>
        <begin position="721"/>
        <end position="741"/>
    </location>
</feature>
<name>I2GWP5_HENB6</name>
<feature type="region of interest" description="Disordered" evidence="4">
    <location>
        <begin position="518"/>
        <end position="543"/>
    </location>
</feature>